<dbReference type="PANTHER" id="PTHR43731">
    <property type="entry name" value="RHOMBOID PROTEASE"/>
    <property type="match status" value="1"/>
</dbReference>
<dbReference type="Proteomes" id="UP001052140">
    <property type="component" value="Unassembled WGS sequence"/>
</dbReference>
<evidence type="ECO:0000256" key="5">
    <source>
        <dbReference type="ARBA" id="ARBA00022989"/>
    </source>
</evidence>
<keyword evidence="4" id="KW-0378">Hydrolase</keyword>
<keyword evidence="11" id="KW-1185">Reference proteome</keyword>
<evidence type="ECO:0000259" key="8">
    <source>
        <dbReference type="Pfam" id="PF01694"/>
    </source>
</evidence>
<dbReference type="InterPro" id="IPR022732">
    <property type="entry name" value="Peptidase_S54_GlpG_N"/>
</dbReference>
<dbReference type="EMBL" id="BPUX01000025">
    <property type="protein sequence ID" value="GJH43482.1"/>
    <property type="molecule type" value="Genomic_DNA"/>
</dbReference>
<evidence type="ECO:0000256" key="2">
    <source>
        <dbReference type="ARBA" id="ARBA00009045"/>
    </source>
</evidence>
<feature type="transmembrane region" description="Helical" evidence="7">
    <location>
        <begin position="183"/>
        <end position="203"/>
    </location>
</feature>
<evidence type="ECO:0000256" key="6">
    <source>
        <dbReference type="ARBA" id="ARBA00023136"/>
    </source>
</evidence>
<evidence type="ECO:0000256" key="1">
    <source>
        <dbReference type="ARBA" id="ARBA00004141"/>
    </source>
</evidence>
<accession>A0ABQ4VHK7</accession>
<keyword evidence="3 7" id="KW-0812">Transmembrane</keyword>
<comment type="similarity">
    <text evidence="2">Belongs to the peptidase S54 family.</text>
</comment>
<dbReference type="GeneID" id="69687683"/>
<dbReference type="Gene3D" id="1.20.1540.10">
    <property type="entry name" value="Rhomboid-like"/>
    <property type="match status" value="1"/>
</dbReference>
<dbReference type="InterPro" id="IPR035952">
    <property type="entry name" value="Rhomboid-like_sf"/>
</dbReference>
<evidence type="ECO:0000256" key="4">
    <source>
        <dbReference type="ARBA" id="ARBA00022801"/>
    </source>
</evidence>
<evidence type="ECO:0000313" key="10">
    <source>
        <dbReference type="EMBL" id="GJH43482.1"/>
    </source>
</evidence>
<feature type="transmembrane region" description="Helical" evidence="7">
    <location>
        <begin position="150"/>
        <end position="176"/>
    </location>
</feature>
<organism evidence="10 11">
    <name type="scientific">Pasteurella canis</name>
    <dbReference type="NCBI Taxonomy" id="753"/>
    <lineage>
        <taxon>Bacteria</taxon>
        <taxon>Pseudomonadati</taxon>
        <taxon>Pseudomonadota</taxon>
        <taxon>Gammaproteobacteria</taxon>
        <taxon>Pasteurellales</taxon>
        <taxon>Pasteurellaceae</taxon>
        <taxon>Pasteurella</taxon>
    </lineage>
</organism>
<feature type="transmembrane region" description="Helical" evidence="7">
    <location>
        <begin position="240"/>
        <end position="261"/>
    </location>
</feature>
<evidence type="ECO:0000259" key="9">
    <source>
        <dbReference type="Pfam" id="PF12122"/>
    </source>
</evidence>
<reference evidence="10" key="1">
    <citation type="submission" date="2024-05" db="EMBL/GenBank/DDBJ databases">
        <title>Determining zoonotic pasteurella genome.</title>
        <authorList>
            <person name="Maeda T."/>
            <person name="Takahashi T."/>
            <person name="Yoshida H."/>
        </authorList>
    </citation>
    <scope>NUCLEOTIDE SEQUENCE</scope>
    <source>
        <strain evidence="10">PA42</strain>
    </source>
</reference>
<dbReference type="PANTHER" id="PTHR43731:SF14">
    <property type="entry name" value="PRESENILIN-ASSOCIATED RHOMBOID-LIKE PROTEIN, MITOCHONDRIAL"/>
    <property type="match status" value="1"/>
</dbReference>
<protein>
    <recommendedName>
        <fullName evidence="12">Rhomboid protease</fullName>
    </recommendedName>
</protein>
<comment type="subcellular location">
    <subcellularLocation>
        <location evidence="1">Membrane</location>
        <topology evidence="1">Multi-pass membrane protein</topology>
    </subcellularLocation>
</comment>
<feature type="transmembrane region" description="Helical" evidence="7">
    <location>
        <begin position="267"/>
        <end position="285"/>
    </location>
</feature>
<feature type="transmembrane region" description="Helical" evidence="7">
    <location>
        <begin position="111"/>
        <end position="130"/>
    </location>
</feature>
<proteinExistence type="inferred from homology"/>
<evidence type="ECO:0000256" key="3">
    <source>
        <dbReference type="ARBA" id="ARBA00022692"/>
    </source>
</evidence>
<comment type="caution">
    <text evidence="10">The sequence shown here is derived from an EMBL/GenBank/DDBJ whole genome shotgun (WGS) entry which is preliminary data.</text>
</comment>
<dbReference type="InterPro" id="IPR022764">
    <property type="entry name" value="Peptidase_S54_rhomboid_dom"/>
</dbReference>
<dbReference type="Pfam" id="PF01694">
    <property type="entry name" value="Rhomboid"/>
    <property type="match status" value="1"/>
</dbReference>
<dbReference type="InterPro" id="IPR050925">
    <property type="entry name" value="Rhomboid_protease_S54"/>
</dbReference>
<evidence type="ECO:0000313" key="11">
    <source>
        <dbReference type="Proteomes" id="UP001052140"/>
    </source>
</evidence>
<feature type="transmembrane region" description="Helical" evidence="7">
    <location>
        <begin position="209"/>
        <end position="228"/>
    </location>
</feature>
<dbReference type="Pfam" id="PF12122">
    <property type="entry name" value="Rhomboid_N"/>
    <property type="match status" value="1"/>
</dbReference>
<gene>
    <name evidence="10" type="ORF">PA42_16560</name>
</gene>
<dbReference type="RefSeq" id="WP_226690922.1">
    <property type="nucleotide sequence ID" value="NZ_BPUX01000025.1"/>
</dbReference>
<sequence>MQYLFGSEISLLAFRFRDYIRAQFSVEVELREVQDQKGKRIELFVDENSPHLQAILIEKDQFLAQPFHKKYEQASWLNGDTQSSRYSLKAFLTQSGFKLNKLKTLASTSQFTFFITSLCLVIYLLQLIGYEQFILEWMHYPEDSHQSHQIWRYFSHTLVHLSPTHITFNLVWWWLFGHTIERYFGIAKLCQIFFIAALLTGVAQNIASGPYFFGLSGVVYAVLGYVFVFDKLHSKQYFNLPTGFSMMLVLGIITGFISPFFGIEMGNTAHISGLIIGMVLAWLTPKHTVKR</sequence>
<keyword evidence="5 7" id="KW-1133">Transmembrane helix</keyword>
<evidence type="ECO:0000256" key="7">
    <source>
        <dbReference type="SAM" id="Phobius"/>
    </source>
</evidence>
<evidence type="ECO:0008006" key="12">
    <source>
        <dbReference type="Google" id="ProtNLM"/>
    </source>
</evidence>
<dbReference type="SUPFAM" id="SSF144091">
    <property type="entry name" value="Rhomboid-like"/>
    <property type="match status" value="1"/>
</dbReference>
<feature type="domain" description="Peptidase S54 GlpG peptidase N-terminal" evidence="9">
    <location>
        <begin position="10"/>
        <end position="84"/>
    </location>
</feature>
<name>A0ABQ4VHK7_9PAST</name>
<feature type="domain" description="Peptidase S54 rhomboid" evidence="8">
    <location>
        <begin position="148"/>
        <end position="284"/>
    </location>
</feature>
<keyword evidence="6 7" id="KW-0472">Membrane</keyword>